<dbReference type="NCBIfam" id="NF008146">
    <property type="entry name" value="PRK10897.1"/>
    <property type="match status" value="1"/>
</dbReference>
<dbReference type="PANTHER" id="PTHR30448">
    <property type="entry name" value="RNASE ADAPTER PROTEIN RAPZ"/>
    <property type="match status" value="1"/>
</dbReference>
<gene>
    <name evidence="11" type="primary">yhbJ</name>
    <name evidence="9" type="synonym">rapZ</name>
    <name evidence="11" type="ORF">NCTC11685_04983</name>
</gene>
<dbReference type="GO" id="GO:0003723">
    <property type="term" value="F:RNA binding"/>
    <property type="evidence" value="ECO:0007669"/>
    <property type="project" value="UniProtKB-KW"/>
</dbReference>
<dbReference type="InterPro" id="IPR053930">
    <property type="entry name" value="RapZ-like_N"/>
</dbReference>
<comment type="function">
    <text evidence="8">Component of the phosphoenolpyruvate-dependent nitrogen-metabolic phosphotransferase system (nitrogen-metabolic PTS), that seems to be involved in regulating nitrogen metabolism. The phosphoryl group from phosphoenolpyruvate (PEP) is transferred to the phosphoryl carrier protein NPr by enzyme I-Ntr. Phospho-NPr then transfers it to EIIA-Ntr. Could function in the transcriptional regulation of sigma-54 dependent operons in conjunction with the NPr (PtsO) and EIIA-Ntr (PtsN) proteins.</text>
</comment>
<dbReference type="Pfam" id="PF00381">
    <property type="entry name" value="PTS-HPr"/>
    <property type="match status" value="1"/>
</dbReference>
<keyword evidence="11" id="KW-0808">Transferase</keyword>
<keyword evidence="7 9" id="KW-0342">GTP-binding</keyword>
<sequence>MVLMIVSGRSGSGKSVALRALEDMGFYCVDNLPVVLLPELARSLADRNISAAVSIDVRNMPESPEIFEQAMKNLPAEFSPQLLFLDADRNTLIRRYSDTRRLHPLSSKNLSLESAIDEESDLLEPLRSRADLIVDTSEMSVHELAEMLRTRLLGKRERELTMVFESFGFKHGIPIDADYVFDVRFLPNPHWDPKLRPMTGLDKPVAAFLDRHTEVHNFIYQTRSYLELWLPMLETNNRSYLTVAIGCTGGKHRSVYIAEQLADYFRSRGKNVQSRHRTLEKTQIMTVKQTVEITNKLGMHARPAMKLFELMQNYDAEVLLRNDEGTEAEANSVIALLMLDSAKGRQIEIEANGPQEVEALAAVIALFNAGFDED</sequence>
<dbReference type="Pfam" id="PF22740">
    <property type="entry name" value="PapZ_C"/>
    <property type="match status" value="1"/>
</dbReference>
<evidence type="ECO:0000256" key="5">
    <source>
        <dbReference type="ARBA" id="ARBA00022741"/>
    </source>
</evidence>
<feature type="binding site" evidence="9">
    <location>
        <begin position="56"/>
        <end position="59"/>
    </location>
    <ligand>
        <name>GTP</name>
        <dbReference type="ChEBI" id="CHEBI:37565"/>
    </ligand>
</feature>
<comment type="subunit">
    <text evidence="9">Homotrimer.</text>
</comment>
<dbReference type="InterPro" id="IPR027417">
    <property type="entry name" value="P-loop_NTPase"/>
</dbReference>
<dbReference type="PROSITE" id="PS00369">
    <property type="entry name" value="PTS_HPR_HIS"/>
    <property type="match status" value="1"/>
</dbReference>
<dbReference type="AlphaFoldDB" id="A0A7H4PH34"/>
<dbReference type="HAMAP" id="MF_00636">
    <property type="entry name" value="RapZ_like"/>
    <property type="match status" value="1"/>
</dbReference>
<protein>
    <recommendedName>
        <fullName evidence="9">RNase adapter protein RapZ</fullName>
    </recommendedName>
</protein>
<dbReference type="InterPro" id="IPR001020">
    <property type="entry name" value="PTS_HPr_His_P_site"/>
</dbReference>
<feature type="region of interest" description="RNA-binding" evidence="9">
    <location>
        <begin position="266"/>
        <end position="374"/>
    </location>
</feature>
<dbReference type="InterPro" id="IPR035895">
    <property type="entry name" value="HPr-like_sf"/>
</dbReference>
<name>A0A7H4PH34_9ENTR</name>
<dbReference type="FunFam" id="3.30.1340.10:FF:000002">
    <property type="entry name" value="PTS phosphocarrier protein NPr"/>
    <property type="match status" value="1"/>
</dbReference>
<comment type="similarity">
    <text evidence="9">Belongs to the RapZ-like family. RapZ subfamily.</text>
</comment>
<evidence type="ECO:0000256" key="6">
    <source>
        <dbReference type="ARBA" id="ARBA00022840"/>
    </source>
</evidence>
<evidence type="ECO:0000256" key="2">
    <source>
        <dbReference type="ARBA" id="ARBA00010736"/>
    </source>
</evidence>
<dbReference type="InterPro" id="IPR005337">
    <property type="entry name" value="RapZ-like"/>
</dbReference>
<evidence type="ECO:0000256" key="1">
    <source>
        <dbReference type="ARBA" id="ARBA00004496"/>
    </source>
</evidence>
<feature type="binding site" evidence="9">
    <location>
        <begin position="8"/>
        <end position="15"/>
    </location>
    <ligand>
        <name>ATP</name>
        <dbReference type="ChEBI" id="CHEBI:30616"/>
    </ligand>
</feature>
<dbReference type="SUPFAM" id="SSF52540">
    <property type="entry name" value="P-loop containing nucleoside triphosphate hydrolases"/>
    <property type="match status" value="1"/>
</dbReference>
<reference evidence="11 12" key="1">
    <citation type="submission" date="2018-06" db="EMBL/GenBank/DDBJ databases">
        <authorList>
            <consortium name="Pathogen Informatics"/>
            <person name="Doyle S."/>
        </authorList>
    </citation>
    <scope>NUCLEOTIDE SEQUENCE [LARGE SCALE GENOMIC DNA]</scope>
    <source>
        <strain evidence="11 12">NCTC11685</strain>
    </source>
</reference>
<dbReference type="EMBL" id="UGMS01000002">
    <property type="protein sequence ID" value="STW71643.1"/>
    <property type="molecule type" value="Genomic_DNA"/>
</dbReference>
<keyword evidence="4" id="KW-0598">Phosphotransferase system</keyword>
<keyword evidence="9" id="KW-0694">RNA-binding</keyword>
<dbReference type="NCBIfam" id="NF003828">
    <property type="entry name" value="PRK05416.1"/>
    <property type="match status" value="1"/>
</dbReference>
<comment type="caution">
    <text evidence="11">The sequence shown here is derived from an EMBL/GenBank/DDBJ whole genome shotgun (WGS) entry which is preliminary data.</text>
</comment>
<dbReference type="GO" id="GO:0016301">
    <property type="term" value="F:kinase activity"/>
    <property type="evidence" value="ECO:0007669"/>
    <property type="project" value="UniProtKB-KW"/>
</dbReference>
<keyword evidence="6 9" id="KW-0067">ATP-binding</keyword>
<evidence type="ECO:0000256" key="8">
    <source>
        <dbReference type="ARBA" id="ARBA00037424"/>
    </source>
</evidence>
<dbReference type="PRINTS" id="PR00107">
    <property type="entry name" value="PHOSPHOCPHPR"/>
</dbReference>
<dbReference type="CDD" id="cd00367">
    <property type="entry name" value="PTS-HPr_like"/>
    <property type="match status" value="1"/>
</dbReference>
<dbReference type="InterPro" id="IPR000032">
    <property type="entry name" value="HPr-like"/>
</dbReference>
<dbReference type="GO" id="GO:0005524">
    <property type="term" value="F:ATP binding"/>
    <property type="evidence" value="ECO:0007669"/>
    <property type="project" value="UniProtKB-UniRule"/>
</dbReference>
<feature type="domain" description="HPr" evidence="10">
    <location>
        <begin position="286"/>
        <end position="374"/>
    </location>
</feature>
<evidence type="ECO:0000313" key="12">
    <source>
        <dbReference type="Proteomes" id="UP000254863"/>
    </source>
</evidence>
<comment type="subcellular location">
    <subcellularLocation>
        <location evidence="1">Cytoplasm</location>
    </subcellularLocation>
</comment>
<dbReference type="GO" id="GO:0005737">
    <property type="term" value="C:cytoplasm"/>
    <property type="evidence" value="ECO:0007669"/>
    <property type="project" value="UniProtKB-SubCell"/>
</dbReference>
<dbReference type="GO" id="GO:0005525">
    <property type="term" value="F:GTP binding"/>
    <property type="evidence" value="ECO:0007669"/>
    <property type="project" value="UniProtKB-UniRule"/>
</dbReference>
<dbReference type="Gene3D" id="3.30.1340.10">
    <property type="entry name" value="HPr-like"/>
    <property type="match status" value="1"/>
</dbReference>
<dbReference type="PANTHER" id="PTHR30448:SF0">
    <property type="entry name" value="RNASE ADAPTER PROTEIN RAPZ"/>
    <property type="match status" value="1"/>
</dbReference>
<dbReference type="InterPro" id="IPR053931">
    <property type="entry name" value="RapZ_C"/>
</dbReference>
<dbReference type="Gene3D" id="3.40.50.300">
    <property type="entry name" value="P-loop containing nucleotide triphosphate hydrolases"/>
    <property type="match status" value="1"/>
</dbReference>
<dbReference type="PROSITE" id="PS00589">
    <property type="entry name" value="PTS_HPR_SER"/>
    <property type="match status" value="1"/>
</dbReference>
<evidence type="ECO:0000313" key="11">
    <source>
        <dbReference type="EMBL" id="STW71643.1"/>
    </source>
</evidence>
<organism evidence="11 12">
    <name type="scientific">Klebsiella michiganensis</name>
    <dbReference type="NCBI Taxonomy" id="1134687"/>
    <lineage>
        <taxon>Bacteria</taxon>
        <taxon>Pseudomonadati</taxon>
        <taxon>Pseudomonadota</taxon>
        <taxon>Gammaproteobacteria</taxon>
        <taxon>Enterobacterales</taxon>
        <taxon>Enterobacteriaceae</taxon>
        <taxon>Klebsiella/Raoultella group</taxon>
        <taxon>Klebsiella</taxon>
    </lineage>
</organism>
<comment type="similarity">
    <text evidence="2">Belongs to the HPr family.</text>
</comment>
<evidence type="ECO:0000256" key="9">
    <source>
        <dbReference type="HAMAP-Rule" id="MF_00636"/>
    </source>
</evidence>
<evidence type="ECO:0000259" key="10">
    <source>
        <dbReference type="PROSITE" id="PS51350"/>
    </source>
</evidence>
<keyword evidence="11" id="KW-0418">Kinase</keyword>
<dbReference type="Pfam" id="PF03668">
    <property type="entry name" value="RapZ-like_N"/>
    <property type="match status" value="1"/>
</dbReference>
<evidence type="ECO:0000256" key="3">
    <source>
        <dbReference type="ARBA" id="ARBA00022490"/>
    </source>
</evidence>
<dbReference type="SUPFAM" id="SSF55594">
    <property type="entry name" value="HPr-like"/>
    <property type="match status" value="1"/>
</dbReference>
<keyword evidence="5 9" id="KW-0547">Nucleotide-binding</keyword>
<evidence type="ECO:0000256" key="4">
    <source>
        <dbReference type="ARBA" id="ARBA00022683"/>
    </source>
</evidence>
<comment type="function">
    <text evidence="9">Modulates the synthesis of GlmS, by affecting the processing and stability of the regulatory small RNA GlmZ. When glucosamine-6-phosphate (GlcN6P) concentrations are high in the cell, RapZ binds GlmZ and targets it to cleavage by RNase E. Consequently, GlmZ is inactivated and unable to activate GlmS synthesis. Under low GlcN6P concentrations, RapZ is sequestered and inactivated by an other regulatory small RNA, GlmY, preventing GlmZ degradation and leading to synthesis of GlmS.</text>
</comment>
<accession>A0A7H4PH34</accession>
<dbReference type="GO" id="GO:0009401">
    <property type="term" value="P:phosphoenolpyruvate-dependent sugar phosphotransferase system"/>
    <property type="evidence" value="ECO:0007669"/>
    <property type="project" value="UniProtKB-KW"/>
</dbReference>
<dbReference type="Proteomes" id="UP000254863">
    <property type="component" value="Unassembled WGS sequence"/>
</dbReference>
<dbReference type="InterPro" id="IPR002114">
    <property type="entry name" value="PTS_HPr_Ser_P_site"/>
</dbReference>
<dbReference type="NCBIfam" id="TIGR01003">
    <property type="entry name" value="PTS_HPr_family"/>
    <property type="match status" value="1"/>
</dbReference>
<evidence type="ECO:0000256" key="7">
    <source>
        <dbReference type="ARBA" id="ARBA00023134"/>
    </source>
</evidence>
<proteinExistence type="inferred from homology"/>
<dbReference type="PROSITE" id="PS51350">
    <property type="entry name" value="PTS_HPR_DOM"/>
    <property type="match status" value="1"/>
</dbReference>
<keyword evidence="3" id="KW-0963">Cytoplasm</keyword>